<evidence type="ECO:0000313" key="10">
    <source>
        <dbReference type="Proteomes" id="UP000271925"/>
    </source>
</evidence>
<dbReference type="PANTHER" id="PTHR45339">
    <property type="entry name" value="HYBRID SIGNAL TRANSDUCTION HISTIDINE KINASE J"/>
    <property type="match status" value="1"/>
</dbReference>
<name>A0A3P1C0P1_9BACT</name>
<dbReference type="InterPro" id="IPR003661">
    <property type="entry name" value="HisK_dim/P_dom"/>
</dbReference>
<evidence type="ECO:0000259" key="8">
    <source>
        <dbReference type="PROSITE" id="PS50110"/>
    </source>
</evidence>
<feature type="transmembrane region" description="Helical" evidence="6">
    <location>
        <begin position="390"/>
        <end position="409"/>
    </location>
</feature>
<dbReference type="Pfam" id="PF00072">
    <property type="entry name" value="Response_reg"/>
    <property type="match status" value="1"/>
</dbReference>
<proteinExistence type="predicted"/>
<comment type="catalytic activity">
    <reaction evidence="1">
        <text>ATP + protein L-histidine = ADP + protein N-phospho-L-histidine.</text>
        <dbReference type="EC" id="2.7.13.3"/>
    </reaction>
</comment>
<feature type="modified residue" description="4-aspartylphosphate" evidence="5">
    <location>
        <position position="732"/>
    </location>
</feature>
<dbReference type="SMART" id="SM00387">
    <property type="entry name" value="HATPase_c"/>
    <property type="match status" value="1"/>
</dbReference>
<dbReference type="CDD" id="cd17546">
    <property type="entry name" value="REC_hyHK_CKI1_RcsC-like"/>
    <property type="match status" value="1"/>
</dbReference>
<keyword evidence="6" id="KW-1133">Transmembrane helix</keyword>
<organism evidence="9 10">
    <name type="scientific">Larkinella rosea</name>
    <dbReference type="NCBI Taxonomy" id="2025312"/>
    <lineage>
        <taxon>Bacteria</taxon>
        <taxon>Pseudomonadati</taxon>
        <taxon>Bacteroidota</taxon>
        <taxon>Cytophagia</taxon>
        <taxon>Cytophagales</taxon>
        <taxon>Spirosomataceae</taxon>
        <taxon>Larkinella</taxon>
    </lineage>
</organism>
<dbReference type="EMBL" id="RQJO01000007">
    <property type="protein sequence ID" value="RRB06907.1"/>
    <property type="molecule type" value="Genomic_DNA"/>
</dbReference>
<dbReference type="SMART" id="SM00388">
    <property type="entry name" value="HisKA"/>
    <property type="match status" value="1"/>
</dbReference>
<evidence type="ECO:0000256" key="2">
    <source>
        <dbReference type="ARBA" id="ARBA00012438"/>
    </source>
</evidence>
<dbReference type="InterPro" id="IPR005467">
    <property type="entry name" value="His_kinase_dom"/>
</dbReference>
<dbReference type="SUPFAM" id="SSF52172">
    <property type="entry name" value="CheY-like"/>
    <property type="match status" value="1"/>
</dbReference>
<feature type="transmembrane region" description="Helical" evidence="6">
    <location>
        <begin position="210"/>
        <end position="233"/>
    </location>
</feature>
<gene>
    <name evidence="9" type="ORF">EHT25_03720</name>
</gene>
<dbReference type="PROSITE" id="PS51257">
    <property type="entry name" value="PROKAR_LIPOPROTEIN"/>
    <property type="match status" value="1"/>
</dbReference>
<keyword evidence="3 5" id="KW-0597">Phosphoprotein</keyword>
<feature type="transmembrane region" description="Helical" evidence="6">
    <location>
        <begin position="303"/>
        <end position="324"/>
    </location>
</feature>
<dbReference type="InterPro" id="IPR036097">
    <property type="entry name" value="HisK_dim/P_sf"/>
</dbReference>
<sequence>MKGYFFPNRMTPILRGLIGLLVILLAGCSMSGSSTKNVPAPLARQGLLDLRSYPFDHQFVDLDGNWKWHWQALLNPGDPETGFEYTSFPEIWNKKTWKGQPLSSFGYATYTLTVLVPPTPLPLGLRLPDTYTSYRLFVNGIELAHNGSPGVSKETTTPFWASQVKTLPQNLDTLHLVIQVANFHHSKGGIYKSIRLGRADLLLGKLNREYALNFILTGCLFMGGLFFLGLFWFGRHEKSILYFSLFCLLYSYRIVGSNAYALHSLFYTGWSITLHLEYLSLFLSIAVFALYTGSLYPEDTNKSIIRGLAGICFAFAIATVLFPPSVFTRLITPFLGLMPVYIGYAFYVYWLATRRKRPGASYALMSTGVLLIIFVIILLQYFQVAFPENLVLFLGYLGFFFFQSLVLSFRFANTLKQAKEQAEEGLRAKNEFLNTMSHEIRTPLNAVIGMTHLLIQDKPRDDQKQPLDVMLSSARNLLHIVNDILDFNRIESNQFILQVVPMDPARILQQIVSDFEPAAREKSLQLSLSIDPAFRSTVGGDPARFAQVVSNLVHNAIKFTERGQVKMSLHVESQTTQDCSLHIAVEDTGIGIPLEKQEMIFNRFTQVDSSMSRMYGGTGLGLTISRRILELQHVDLYLQSEPGKGSRFYFTQVFPVMAPPPDKPEIKPVRKPLSKDKPLQDICILLVEDNAMNVLLAKSVLDRLGASVEVANNGREAVDMLDSSRHRLILMDLQMPVMDGYEATRLIRQRKETLPIIALTASLAQEVDEDAKQAGLNEILVKPYNPGSLMQVIVRHLKLQDQD</sequence>
<dbReference type="SMART" id="SM00448">
    <property type="entry name" value="REC"/>
    <property type="match status" value="1"/>
</dbReference>
<dbReference type="CDD" id="cd16922">
    <property type="entry name" value="HATPase_EvgS-ArcB-TorS-like"/>
    <property type="match status" value="1"/>
</dbReference>
<evidence type="ECO:0000256" key="4">
    <source>
        <dbReference type="ARBA" id="ARBA00023012"/>
    </source>
</evidence>
<dbReference type="PROSITE" id="PS50110">
    <property type="entry name" value="RESPONSE_REGULATORY"/>
    <property type="match status" value="1"/>
</dbReference>
<evidence type="ECO:0000256" key="3">
    <source>
        <dbReference type="ARBA" id="ARBA00022553"/>
    </source>
</evidence>
<dbReference type="FunFam" id="3.30.565.10:FF:000010">
    <property type="entry name" value="Sensor histidine kinase RcsC"/>
    <property type="match status" value="1"/>
</dbReference>
<dbReference type="PRINTS" id="PR00344">
    <property type="entry name" value="BCTRLSENSOR"/>
</dbReference>
<feature type="domain" description="Response regulatory" evidence="8">
    <location>
        <begin position="683"/>
        <end position="797"/>
    </location>
</feature>
<feature type="domain" description="Histidine kinase" evidence="7">
    <location>
        <begin position="435"/>
        <end position="651"/>
    </location>
</feature>
<dbReference type="Proteomes" id="UP000271925">
    <property type="component" value="Unassembled WGS sequence"/>
</dbReference>
<keyword evidence="6" id="KW-0812">Transmembrane</keyword>
<dbReference type="Pfam" id="PF07695">
    <property type="entry name" value="7TMR-DISM_7TM"/>
    <property type="match status" value="1"/>
</dbReference>
<comment type="caution">
    <text evidence="9">The sequence shown here is derived from an EMBL/GenBank/DDBJ whole genome shotgun (WGS) entry which is preliminary data.</text>
</comment>
<dbReference type="InterPro" id="IPR003594">
    <property type="entry name" value="HATPase_dom"/>
</dbReference>
<dbReference type="Gene3D" id="1.10.287.130">
    <property type="match status" value="1"/>
</dbReference>
<accession>A0A3P1C0P1</accession>
<dbReference type="InterPro" id="IPR036890">
    <property type="entry name" value="HATPase_C_sf"/>
</dbReference>
<evidence type="ECO:0000256" key="6">
    <source>
        <dbReference type="SAM" id="Phobius"/>
    </source>
</evidence>
<dbReference type="EC" id="2.7.13.3" evidence="2"/>
<dbReference type="InterPro" id="IPR011623">
    <property type="entry name" value="7TMR_DISM_rcpt_extracell_dom1"/>
</dbReference>
<reference evidence="9 10" key="1">
    <citation type="submission" date="2018-11" db="EMBL/GenBank/DDBJ databases">
        <authorList>
            <person name="Zhou Z."/>
            <person name="Wang G."/>
        </authorList>
    </citation>
    <scope>NUCLEOTIDE SEQUENCE [LARGE SCALE GENOMIC DNA]</scope>
    <source>
        <strain evidence="9 10">KCTC52004</strain>
    </source>
</reference>
<dbReference type="SUPFAM" id="SSF55874">
    <property type="entry name" value="ATPase domain of HSP90 chaperone/DNA topoisomerase II/histidine kinase"/>
    <property type="match status" value="1"/>
</dbReference>
<evidence type="ECO:0000313" key="9">
    <source>
        <dbReference type="EMBL" id="RRB06907.1"/>
    </source>
</evidence>
<dbReference type="InterPro" id="IPR008979">
    <property type="entry name" value="Galactose-bd-like_sf"/>
</dbReference>
<feature type="transmembrane region" description="Helical" evidence="6">
    <location>
        <begin position="267"/>
        <end position="291"/>
    </location>
</feature>
<dbReference type="CDD" id="cd00082">
    <property type="entry name" value="HisKA"/>
    <property type="match status" value="1"/>
</dbReference>
<dbReference type="AlphaFoldDB" id="A0A3P1C0P1"/>
<dbReference type="Pfam" id="PF02518">
    <property type="entry name" value="HATPase_c"/>
    <property type="match status" value="1"/>
</dbReference>
<dbReference type="Gene3D" id="3.40.50.2300">
    <property type="match status" value="1"/>
</dbReference>
<dbReference type="GO" id="GO:0000155">
    <property type="term" value="F:phosphorelay sensor kinase activity"/>
    <property type="evidence" value="ECO:0007669"/>
    <property type="project" value="InterPro"/>
</dbReference>
<dbReference type="Gene3D" id="3.30.565.10">
    <property type="entry name" value="Histidine kinase-like ATPase, C-terminal domain"/>
    <property type="match status" value="1"/>
</dbReference>
<dbReference type="PANTHER" id="PTHR45339:SF1">
    <property type="entry name" value="HYBRID SIGNAL TRANSDUCTION HISTIDINE KINASE J"/>
    <property type="match status" value="1"/>
</dbReference>
<keyword evidence="6" id="KW-0472">Membrane</keyword>
<evidence type="ECO:0000256" key="1">
    <source>
        <dbReference type="ARBA" id="ARBA00000085"/>
    </source>
</evidence>
<evidence type="ECO:0000256" key="5">
    <source>
        <dbReference type="PROSITE-ProRule" id="PRU00169"/>
    </source>
</evidence>
<dbReference type="PROSITE" id="PS50109">
    <property type="entry name" value="HIS_KIN"/>
    <property type="match status" value="1"/>
</dbReference>
<dbReference type="InterPro" id="IPR011006">
    <property type="entry name" value="CheY-like_superfamily"/>
</dbReference>
<dbReference type="SUPFAM" id="SSF47384">
    <property type="entry name" value="Homodimeric domain of signal transducing histidine kinase"/>
    <property type="match status" value="1"/>
</dbReference>
<feature type="transmembrane region" description="Helical" evidence="6">
    <location>
        <begin position="330"/>
        <end position="350"/>
    </location>
</feature>
<keyword evidence="10" id="KW-1185">Reference proteome</keyword>
<dbReference type="SUPFAM" id="SSF49785">
    <property type="entry name" value="Galactose-binding domain-like"/>
    <property type="match status" value="1"/>
</dbReference>
<protein>
    <recommendedName>
        <fullName evidence="2">histidine kinase</fullName>
        <ecNumber evidence="2">2.7.13.3</ecNumber>
    </recommendedName>
</protein>
<dbReference type="OrthoDB" id="9811889at2"/>
<keyword evidence="4" id="KW-0902">Two-component regulatory system</keyword>
<feature type="transmembrane region" description="Helical" evidence="6">
    <location>
        <begin position="240"/>
        <end position="261"/>
    </location>
</feature>
<dbReference type="InterPro" id="IPR004358">
    <property type="entry name" value="Sig_transdc_His_kin-like_C"/>
</dbReference>
<dbReference type="Pfam" id="PF00512">
    <property type="entry name" value="HisKA"/>
    <property type="match status" value="1"/>
</dbReference>
<evidence type="ECO:0000259" key="7">
    <source>
        <dbReference type="PROSITE" id="PS50109"/>
    </source>
</evidence>
<dbReference type="InterPro" id="IPR001789">
    <property type="entry name" value="Sig_transdc_resp-reg_receiver"/>
</dbReference>
<feature type="transmembrane region" description="Helical" evidence="6">
    <location>
        <begin position="362"/>
        <end position="384"/>
    </location>
</feature>